<organism evidence="1">
    <name type="scientific">Culex pipiens</name>
    <name type="common">House mosquito</name>
    <dbReference type="NCBI Taxonomy" id="7175"/>
    <lineage>
        <taxon>Eukaryota</taxon>
        <taxon>Metazoa</taxon>
        <taxon>Ecdysozoa</taxon>
        <taxon>Arthropoda</taxon>
        <taxon>Hexapoda</taxon>
        <taxon>Insecta</taxon>
        <taxon>Pterygota</taxon>
        <taxon>Neoptera</taxon>
        <taxon>Endopterygota</taxon>
        <taxon>Diptera</taxon>
        <taxon>Nematocera</taxon>
        <taxon>Culicoidea</taxon>
        <taxon>Culicidae</taxon>
        <taxon>Culicinae</taxon>
        <taxon>Culicini</taxon>
        <taxon>Culex</taxon>
        <taxon>Culex</taxon>
    </lineage>
</organism>
<name>A0A8D8AEM5_CULPI</name>
<evidence type="ECO:0000313" key="1">
    <source>
        <dbReference type="EMBL" id="CAG6455663.1"/>
    </source>
</evidence>
<dbReference type="AlphaFoldDB" id="A0A8D8AEM5"/>
<sequence>MSNRNGVTGGLTISTSLRPSTSAALFIRIRIHSLTSSGWHKLTKRERAQILHQQQRRSQLRRRNDQLVAVIDQANLKQALRRDGLFQHHNPVEVVLVRRRVDAFDLNLIILDRFAGRAQLLVDVVQQLVAIRLVTGQHDPGSVRPNQTLNDHLERLPDGLLDRKVQQPRLRLRRRNCRRNDRPNLPLVHLVILDYVNLQLGQRLRLDPTPANFNLLLLLDLLQLHLGHPLDRIGHGTGRRRRRNGNLLRDRLRLRFRKLRRSLPVQRHLDRPQRNVRLPEGLQRPRVVLPHPTQAGGGYRLGARNAQHAQVARIGDQFRQCDAALFVNLPVLDLALHCAVKSETAAAH</sequence>
<dbReference type="EMBL" id="HBUE01029070">
    <property type="protein sequence ID" value="CAG6455663.1"/>
    <property type="molecule type" value="Transcribed_RNA"/>
</dbReference>
<accession>A0A8D8AEM5</accession>
<proteinExistence type="predicted"/>
<reference evidence="1" key="1">
    <citation type="submission" date="2021-05" db="EMBL/GenBank/DDBJ databases">
        <authorList>
            <person name="Alioto T."/>
            <person name="Alioto T."/>
            <person name="Gomez Garrido J."/>
        </authorList>
    </citation>
    <scope>NUCLEOTIDE SEQUENCE</scope>
</reference>
<protein>
    <submittedName>
        <fullName evidence="1">(northern house mosquito) hypothetical protein</fullName>
    </submittedName>
</protein>